<proteinExistence type="predicted"/>
<name>C1N2F0_MICPC</name>
<gene>
    <name evidence="1" type="ORF">MICPUCDRAFT_51504</name>
</gene>
<reference evidence="1 2" key="1">
    <citation type="journal article" date="2009" name="Science">
        <title>Green evolution and dynamic adaptations revealed by genomes of the marine picoeukaryotes Micromonas.</title>
        <authorList>
            <person name="Worden A.Z."/>
            <person name="Lee J.H."/>
            <person name="Mock T."/>
            <person name="Rouze P."/>
            <person name="Simmons M.P."/>
            <person name="Aerts A.L."/>
            <person name="Allen A.E."/>
            <person name="Cuvelier M.L."/>
            <person name="Derelle E."/>
            <person name="Everett M.V."/>
            <person name="Foulon E."/>
            <person name="Grimwood J."/>
            <person name="Gundlach H."/>
            <person name="Henrissat B."/>
            <person name="Napoli C."/>
            <person name="McDonald S.M."/>
            <person name="Parker M.S."/>
            <person name="Rombauts S."/>
            <person name="Salamov A."/>
            <person name="Von Dassow P."/>
            <person name="Badger J.H."/>
            <person name="Coutinho P.M."/>
            <person name="Demir E."/>
            <person name="Dubchak I."/>
            <person name="Gentemann C."/>
            <person name="Eikrem W."/>
            <person name="Gready J.E."/>
            <person name="John U."/>
            <person name="Lanier W."/>
            <person name="Lindquist E.A."/>
            <person name="Lucas S."/>
            <person name="Mayer K.F."/>
            <person name="Moreau H."/>
            <person name="Not F."/>
            <person name="Otillar R."/>
            <person name="Panaud O."/>
            <person name="Pangilinan J."/>
            <person name="Paulsen I."/>
            <person name="Piegu B."/>
            <person name="Poliakov A."/>
            <person name="Robbens S."/>
            <person name="Schmutz J."/>
            <person name="Toulza E."/>
            <person name="Wyss T."/>
            <person name="Zelensky A."/>
            <person name="Zhou K."/>
            <person name="Armbrust E.V."/>
            <person name="Bhattacharya D."/>
            <person name="Goodenough U.W."/>
            <person name="Van de Peer Y."/>
            <person name="Grigoriev I.V."/>
        </authorList>
    </citation>
    <scope>NUCLEOTIDE SEQUENCE [LARGE SCALE GENOMIC DNA]</scope>
    <source>
        <strain evidence="1 2">CCMP1545</strain>
    </source>
</reference>
<dbReference type="Proteomes" id="UP000001876">
    <property type="component" value="Unassembled WGS sequence"/>
</dbReference>
<dbReference type="OrthoDB" id="2150942at2759"/>
<dbReference type="AlphaFoldDB" id="C1N2F0"/>
<dbReference type="RefSeq" id="XP_003062075.1">
    <property type="nucleotide sequence ID" value="XM_003062029.1"/>
</dbReference>
<dbReference type="EMBL" id="GG663745">
    <property type="protein sequence ID" value="EEH53787.1"/>
    <property type="molecule type" value="Genomic_DNA"/>
</dbReference>
<protein>
    <submittedName>
        <fullName evidence="1">Predicted protein</fullName>
    </submittedName>
</protein>
<evidence type="ECO:0000313" key="1">
    <source>
        <dbReference type="EMBL" id="EEH53787.1"/>
    </source>
</evidence>
<dbReference type="GeneID" id="9687303"/>
<dbReference type="KEGG" id="mpp:MICPUCDRAFT_51504"/>
<evidence type="ECO:0000313" key="2">
    <source>
        <dbReference type="Proteomes" id="UP000001876"/>
    </source>
</evidence>
<keyword evidence="2" id="KW-1185">Reference proteome</keyword>
<accession>C1N2F0</accession>
<sequence length="53" mass="5830">MDPRPSVPGVEVVPVALFDVLDSKRSEDYVQRVEPSARGGEKMAAALYLHCKD</sequence>
<organism evidence="2">
    <name type="scientific">Micromonas pusilla (strain CCMP1545)</name>
    <name type="common">Picoplanktonic green alga</name>
    <dbReference type="NCBI Taxonomy" id="564608"/>
    <lineage>
        <taxon>Eukaryota</taxon>
        <taxon>Viridiplantae</taxon>
        <taxon>Chlorophyta</taxon>
        <taxon>Mamiellophyceae</taxon>
        <taxon>Mamiellales</taxon>
        <taxon>Mamiellaceae</taxon>
        <taxon>Micromonas</taxon>
    </lineage>
</organism>